<dbReference type="InterPro" id="IPR036397">
    <property type="entry name" value="RNaseH_sf"/>
</dbReference>
<sequence>MIPRCRTVGRSTIAAGLDLSPRRRHTRTRRLSLDKQKRDSSENTTLCHSVIHVDLARHHSKRWRLFGGVNGSLLSGRHECKPLATNRREMVLKCFKDGRKSIADDSRSCRPLTSTTDLNIGQVRDLIVADRKLLLIIYQKYLEFRMVVTKNCMAQTYSPPPLNFSSDLEAQWEERPARRLVSRKLLRLSKLDLRKTPSPDLSPSGIIGDLEQNHALSLEIRFDMDHMLGACFLTLVARTSCSSYCLLSGLRLFNQTLCMFLAAHLPYSLDIPPCDLFFFPKLKMTLKGRRFSSSLKVIKNAMVELYKLRKFDFELAFQQLFSRFKKCIDNQGPHLEKKYV</sequence>
<dbReference type="InterPro" id="IPR052709">
    <property type="entry name" value="Transposase-MT_Hybrid"/>
</dbReference>
<proteinExistence type="predicted"/>
<keyword evidence="2" id="KW-1185">Reference proteome</keyword>
<gene>
    <name evidence="1" type="ORF">LAZ67_19001879</name>
</gene>
<dbReference type="Proteomes" id="UP001235939">
    <property type="component" value="Chromosome 19"/>
</dbReference>
<evidence type="ECO:0000313" key="2">
    <source>
        <dbReference type="Proteomes" id="UP001235939"/>
    </source>
</evidence>
<dbReference type="PANTHER" id="PTHR46060:SF3">
    <property type="entry name" value="PROTEIN GVQW3"/>
    <property type="match status" value="1"/>
</dbReference>
<dbReference type="PANTHER" id="PTHR46060">
    <property type="entry name" value="MARINER MOS1 TRANSPOSASE-LIKE PROTEIN"/>
    <property type="match status" value="1"/>
</dbReference>
<evidence type="ECO:0000313" key="1">
    <source>
        <dbReference type="EMBL" id="UYV80821.1"/>
    </source>
</evidence>
<accession>A0ABY6LKM3</accession>
<organism evidence="1 2">
    <name type="scientific">Cordylochernes scorpioides</name>
    <dbReference type="NCBI Taxonomy" id="51811"/>
    <lineage>
        <taxon>Eukaryota</taxon>
        <taxon>Metazoa</taxon>
        <taxon>Ecdysozoa</taxon>
        <taxon>Arthropoda</taxon>
        <taxon>Chelicerata</taxon>
        <taxon>Arachnida</taxon>
        <taxon>Pseudoscorpiones</taxon>
        <taxon>Cheliferoidea</taxon>
        <taxon>Chernetidae</taxon>
        <taxon>Cordylochernes</taxon>
    </lineage>
</organism>
<dbReference type="EMBL" id="CP092881">
    <property type="protein sequence ID" value="UYV80821.1"/>
    <property type="molecule type" value="Genomic_DNA"/>
</dbReference>
<reference evidence="1 2" key="1">
    <citation type="submission" date="2022-01" db="EMBL/GenBank/DDBJ databases">
        <title>A chromosomal length assembly of Cordylochernes scorpioides.</title>
        <authorList>
            <person name="Zeh D."/>
            <person name="Zeh J."/>
        </authorList>
    </citation>
    <scope>NUCLEOTIDE SEQUENCE [LARGE SCALE GENOMIC DNA]</scope>
    <source>
        <strain evidence="1">IN4F17</strain>
        <tissue evidence="1">Whole Body</tissue>
    </source>
</reference>
<dbReference type="Gene3D" id="3.30.420.10">
    <property type="entry name" value="Ribonuclease H-like superfamily/Ribonuclease H"/>
    <property type="match status" value="1"/>
</dbReference>
<protein>
    <submittedName>
        <fullName evidence="1">Uncharacterized protein</fullName>
    </submittedName>
</protein>
<name>A0ABY6LKM3_9ARAC</name>